<name>A0A833ZWF2_9CHIR</name>
<dbReference type="SMART" id="SM00240">
    <property type="entry name" value="FHA"/>
    <property type="match status" value="1"/>
</dbReference>
<keyword evidence="6 21" id="KW-0812">Transmembrane</keyword>
<evidence type="ECO:0000313" key="23">
    <source>
        <dbReference type="EMBL" id="KAF6101184.1"/>
    </source>
</evidence>
<evidence type="ECO:0000256" key="17">
    <source>
        <dbReference type="ARBA" id="ARBA00066015"/>
    </source>
</evidence>
<feature type="compositionally biased region" description="Basic and acidic residues" evidence="20">
    <location>
        <begin position="453"/>
        <end position="463"/>
    </location>
</feature>
<dbReference type="InterPro" id="IPR008984">
    <property type="entry name" value="SMAD_FHA_dom_sf"/>
</dbReference>
<dbReference type="GO" id="GO:1900825">
    <property type="term" value="P:regulation of membrane depolarization during cardiac muscle cell action potential"/>
    <property type="evidence" value="ECO:0007669"/>
    <property type="project" value="TreeGrafter"/>
</dbReference>
<evidence type="ECO:0000256" key="12">
    <source>
        <dbReference type="ARBA" id="ARBA00023212"/>
    </source>
</evidence>
<evidence type="ECO:0000256" key="20">
    <source>
        <dbReference type="SAM" id="MobiDB-lite"/>
    </source>
</evidence>
<keyword evidence="3" id="KW-1003">Cell membrane</keyword>
<dbReference type="InterPro" id="IPR051176">
    <property type="entry name" value="Cent_Immune-Sig_Mod"/>
</dbReference>
<evidence type="ECO:0000256" key="9">
    <source>
        <dbReference type="ARBA" id="ARBA00023054"/>
    </source>
</evidence>
<evidence type="ECO:0000313" key="24">
    <source>
        <dbReference type="Proteomes" id="UP000664940"/>
    </source>
</evidence>
<evidence type="ECO:0000256" key="6">
    <source>
        <dbReference type="ARBA" id="ARBA00022692"/>
    </source>
</evidence>
<protein>
    <recommendedName>
        <fullName evidence="18">Sarcolemmal membrane-associated protein</fullName>
    </recommendedName>
</protein>
<keyword evidence="4" id="KW-0963">Cytoplasm</keyword>
<dbReference type="GO" id="GO:0005789">
    <property type="term" value="C:endoplasmic reticulum membrane"/>
    <property type="evidence" value="ECO:0007669"/>
    <property type="project" value="UniProtKB-SubCell"/>
</dbReference>
<dbReference type="GO" id="GO:0031966">
    <property type="term" value="C:mitochondrial membrane"/>
    <property type="evidence" value="ECO:0007669"/>
    <property type="project" value="UniProtKB-SubCell"/>
</dbReference>
<keyword evidence="8 21" id="KW-1133">Transmembrane helix</keyword>
<feature type="coiled-coil region" evidence="19">
    <location>
        <begin position="172"/>
        <end position="199"/>
    </location>
</feature>
<evidence type="ECO:0000256" key="14">
    <source>
        <dbReference type="ARBA" id="ARBA00057671"/>
    </source>
</evidence>
<evidence type="ECO:0000256" key="21">
    <source>
        <dbReference type="SAM" id="Phobius"/>
    </source>
</evidence>
<dbReference type="CDD" id="cd22679">
    <property type="entry name" value="FHA_SLMAP"/>
    <property type="match status" value="1"/>
</dbReference>
<evidence type="ECO:0000256" key="4">
    <source>
        <dbReference type="ARBA" id="ARBA00022490"/>
    </source>
</evidence>
<accession>A0A833ZWF2</accession>
<evidence type="ECO:0000256" key="19">
    <source>
        <dbReference type="SAM" id="Coils"/>
    </source>
</evidence>
<dbReference type="Proteomes" id="UP000664940">
    <property type="component" value="Unassembled WGS sequence"/>
</dbReference>
<evidence type="ECO:0000256" key="15">
    <source>
        <dbReference type="ARBA" id="ARBA00060409"/>
    </source>
</evidence>
<feature type="coiled-coil region" evidence="19">
    <location>
        <begin position="233"/>
        <end position="387"/>
    </location>
</feature>
<evidence type="ECO:0000256" key="16">
    <source>
        <dbReference type="ARBA" id="ARBA00061687"/>
    </source>
</evidence>
<gene>
    <name evidence="23" type="ORF">HJG60_017692</name>
</gene>
<dbReference type="PANTHER" id="PTHR15715">
    <property type="entry name" value="CENTROSOMAL PROTEIN OF 170 KDA"/>
    <property type="match status" value="1"/>
</dbReference>
<organism evidence="23 24">
    <name type="scientific">Phyllostomus discolor</name>
    <name type="common">pale spear-nosed bat</name>
    <dbReference type="NCBI Taxonomy" id="89673"/>
    <lineage>
        <taxon>Eukaryota</taxon>
        <taxon>Metazoa</taxon>
        <taxon>Chordata</taxon>
        <taxon>Craniata</taxon>
        <taxon>Vertebrata</taxon>
        <taxon>Euteleostomi</taxon>
        <taxon>Mammalia</taxon>
        <taxon>Eutheria</taxon>
        <taxon>Laurasiatheria</taxon>
        <taxon>Chiroptera</taxon>
        <taxon>Yangochiroptera</taxon>
        <taxon>Phyllostomidae</taxon>
        <taxon>Phyllostominae</taxon>
        <taxon>Phyllostomus</taxon>
    </lineage>
</organism>
<evidence type="ECO:0000259" key="22">
    <source>
        <dbReference type="PROSITE" id="PS50006"/>
    </source>
</evidence>
<reference evidence="23 24" key="1">
    <citation type="journal article" date="2020" name="Nature">
        <title>Six reference-quality genomes reveal evolution of bat adaptations.</title>
        <authorList>
            <person name="Jebb D."/>
            <person name="Huang Z."/>
            <person name="Pippel M."/>
            <person name="Hughes G.M."/>
            <person name="Lavrichenko K."/>
            <person name="Devanna P."/>
            <person name="Winkler S."/>
            <person name="Jermiin L.S."/>
            <person name="Skirmuntt E.C."/>
            <person name="Katzourakis A."/>
            <person name="Burkitt-Gray L."/>
            <person name="Ray D.A."/>
            <person name="Sullivan K.A.M."/>
            <person name="Roscito J.G."/>
            <person name="Kirilenko B.M."/>
            <person name="Davalos L.M."/>
            <person name="Corthals A.P."/>
            <person name="Power M.L."/>
            <person name="Jones G."/>
            <person name="Ransome R.D."/>
            <person name="Dechmann D.K.N."/>
            <person name="Locatelli A.G."/>
            <person name="Puechmaille S.J."/>
            <person name="Fedrigo O."/>
            <person name="Jarvis E.D."/>
            <person name="Hiller M."/>
            <person name="Vernes S.C."/>
            <person name="Myers E.W."/>
            <person name="Teeling E.C."/>
        </authorList>
    </citation>
    <scope>NUCLEOTIDE SEQUENCE [LARGE SCALE GENOMIC DNA]</scope>
    <source>
        <strain evidence="23">Bat1K_MPI-CBG_1</strain>
    </source>
</reference>
<keyword evidence="12" id="KW-0206">Cytoskeleton</keyword>
<feature type="coiled-coil region" evidence="19">
    <location>
        <begin position="496"/>
        <end position="812"/>
    </location>
</feature>
<evidence type="ECO:0000256" key="8">
    <source>
        <dbReference type="ARBA" id="ARBA00022989"/>
    </source>
</evidence>
<comment type="subunit">
    <text evidence="17">Homodimer. Interacts with myosin. Interacts with SIKE1 and both associate with the STRIPAK core complex composed of PP2A catalytic and scaffolding subunits, the striatins (PP2A regulatory subunits), the striatin-associated proteins MOB4, STRIP1 and STRIP2, PDCD10 and members of the STE20 kinases, such as STK24 and STK26. Interacts (via FHA domain) with STK3 (when phosphorylated); the interaction associates STK3 with the STRIPAK complex.</text>
</comment>
<evidence type="ECO:0000256" key="13">
    <source>
        <dbReference type="ARBA" id="ARBA00046294"/>
    </source>
</evidence>
<keyword evidence="7" id="KW-0256">Endoplasmic reticulum</keyword>
<dbReference type="GO" id="GO:0005813">
    <property type="term" value="C:centrosome"/>
    <property type="evidence" value="ECO:0007669"/>
    <property type="project" value="UniProtKB-SubCell"/>
</dbReference>
<keyword evidence="9 19" id="KW-0175">Coiled coil</keyword>
<dbReference type="CDD" id="cd21911">
    <property type="entry name" value="CC1_SLMAP"/>
    <property type="match status" value="1"/>
</dbReference>
<comment type="caution">
    <text evidence="23">The sequence shown here is derived from an EMBL/GenBank/DDBJ whole genome shotgun (WGS) entry which is preliminary data.</text>
</comment>
<comment type="similarity">
    <text evidence="16">Belongs to the SLMAP family.</text>
</comment>
<dbReference type="SUPFAM" id="SSF49879">
    <property type="entry name" value="SMAD/FHA domain"/>
    <property type="match status" value="1"/>
</dbReference>
<dbReference type="FunFam" id="2.60.200.20:FF:000003">
    <property type="entry name" value="sarcolemmal membrane-associated protein isoform X2"/>
    <property type="match status" value="1"/>
</dbReference>
<comment type="function">
    <text evidence="14">Associates with the striatin-interacting phosphatase and kinase (STRIPAK) core complex, forming the extended (SIKE1:SLMAP)STRIPAK complex. The (SIKE1:SLMAP)STRIPAK complex dephosphorylates STK3 leading to the inhibition of Hippo signaling and the control of cell growth. May play a role during myoblast fusion.</text>
</comment>
<dbReference type="AlphaFoldDB" id="A0A833ZWF2"/>
<keyword evidence="10" id="KW-0496">Mitochondrion</keyword>
<evidence type="ECO:0000256" key="5">
    <source>
        <dbReference type="ARBA" id="ARBA00022553"/>
    </source>
</evidence>
<keyword evidence="5" id="KW-0597">Phosphoprotein</keyword>
<dbReference type="InterPro" id="IPR000253">
    <property type="entry name" value="FHA_dom"/>
</dbReference>
<dbReference type="Gene3D" id="6.10.250.3110">
    <property type="match status" value="1"/>
</dbReference>
<evidence type="ECO:0000256" key="11">
    <source>
        <dbReference type="ARBA" id="ARBA00023136"/>
    </source>
</evidence>
<evidence type="ECO:0000256" key="2">
    <source>
        <dbReference type="ARBA" id="ARBA00004300"/>
    </source>
</evidence>
<sequence>MPSALAIFTCRPNSHPFQERHVYLDEPIKIGRSVARCRPAQNNATFDCKVLSRNHALVWFDHKTGKFYLQDTKSSNGTFINSQRLSRGSEESPPCEILSGDIIQFGVDVTENTRKVTHGCIVSTIKLFLPDGMEARLRSDVIHAPLPSPVDKVAANTPSMYSQELFQLSQYLQEALHREQMLEQKLATLQRLLAITQEASDTSWQALIDEDRLLSRLEVMGNQLQACSKNQTEDSLRKELIALQEDKHNYEMTAKESLRRVLQEKIEVVRKLSEVERSLSNTEDECTHLKEMNERTQEELRELANKYNGAVNEIKDLSDKLKVAEGKQEEIQQKGQAEKKELQHKIDEMEEKEQELQAKIEALQADNDFTNERLTALQVRLEHLQEKTLKECSSLGIQVDDFLPKINGSTEKEHLLSKSGGDCTFIHQFIECQKKLIVEGHLTKVVEETKLSKENQARAKDSDLSDTLSPSKEKSSDDTTDAQMDEQDLNEPLAKVSLLKDDLQGAQSEIEAKQEIQHLRKELIEAQELARASKQKCFELQALLEEERKAYRNQVEESTKQIQVLQAQLQRLHINIENLREEKDSEITSTRNELLSARDEILLLHQAAEKAASERDTDIASLQEELKKVRSELERWRKAASEYEKEITSLQNSFQLRCQQCEDQQREEATRLQGELEKLRREWKILETECHSLKKENVLLSSELQRQETELHNSQKQSLELTSDLSTLQMTRKELENQMGSLKEQHLQDSTHLKTLLSKAENQAKDVQKEYEKTQTVLSELKLKFEMTEQEKQSITDELKQCKDNLKLLGEKGNNKPWPWMPMLAALVAVTAIVLYVPGLAKASP</sequence>
<feature type="transmembrane region" description="Helical" evidence="21">
    <location>
        <begin position="818"/>
        <end position="837"/>
    </location>
</feature>
<evidence type="ECO:0000256" key="3">
    <source>
        <dbReference type="ARBA" id="ARBA00022475"/>
    </source>
</evidence>
<evidence type="ECO:0000256" key="18">
    <source>
        <dbReference type="ARBA" id="ARBA00074026"/>
    </source>
</evidence>
<evidence type="ECO:0000256" key="10">
    <source>
        <dbReference type="ARBA" id="ARBA00023128"/>
    </source>
</evidence>
<feature type="region of interest" description="Disordered" evidence="20">
    <location>
        <begin position="453"/>
        <end position="484"/>
    </location>
</feature>
<dbReference type="PANTHER" id="PTHR15715:SF22">
    <property type="entry name" value="SARCOLEMMAL MEMBRANE-ASSOCIATED PROTEIN"/>
    <property type="match status" value="1"/>
</dbReference>
<keyword evidence="11 21" id="KW-0472">Membrane</keyword>
<dbReference type="GO" id="GO:0072659">
    <property type="term" value="P:protein localization to plasma membrane"/>
    <property type="evidence" value="ECO:0007669"/>
    <property type="project" value="TreeGrafter"/>
</dbReference>
<dbReference type="PROSITE" id="PS50006">
    <property type="entry name" value="FHA_DOMAIN"/>
    <property type="match status" value="1"/>
</dbReference>
<comment type="subcellular location">
    <subcellularLocation>
        <location evidence="15">Cell membrane</location>
        <location evidence="15">Sarcolemma</location>
        <topology evidence="15">Single-pass type IV membrane protein</topology>
    </subcellularLocation>
    <subcellularLocation>
        <location evidence="2">Cytoplasm</location>
        <location evidence="2">Cytoskeleton</location>
        <location evidence="2">Microtubule organizing center</location>
        <location evidence="2">Centrosome</location>
    </subcellularLocation>
    <subcellularLocation>
        <location evidence="1">Endoplasmic reticulum membrane</location>
        <topology evidence="1">Single-pass type IV membrane protein</topology>
    </subcellularLocation>
    <subcellularLocation>
        <location evidence="13">Mitochondrion membrane</location>
        <topology evidence="13">Single-pass type IV membrane protein</topology>
    </subcellularLocation>
</comment>
<proteinExistence type="inferred from homology"/>
<feature type="domain" description="FHA" evidence="22">
    <location>
        <begin position="28"/>
        <end position="85"/>
    </location>
</feature>
<evidence type="ECO:0000256" key="7">
    <source>
        <dbReference type="ARBA" id="ARBA00022824"/>
    </source>
</evidence>
<dbReference type="Pfam" id="PF00498">
    <property type="entry name" value="FHA"/>
    <property type="match status" value="1"/>
</dbReference>
<dbReference type="EMBL" id="JABVXQ010000007">
    <property type="protein sequence ID" value="KAF6101184.1"/>
    <property type="molecule type" value="Genomic_DNA"/>
</dbReference>
<dbReference type="GO" id="GO:0042383">
    <property type="term" value="C:sarcolemma"/>
    <property type="evidence" value="ECO:0007669"/>
    <property type="project" value="UniProtKB-SubCell"/>
</dbReference>
<evidence type="ECO:0000256" key="1">
    <source>
        <dbReference type="ARBA" id="ARBA00004163"/>
    </source>
</evidence>
<dbReference type="Gene3D" id="2.60.200.20">
    <property type="match status" value="1"/>
</dbReference>